<dbReference type="InterPro" id="IPR009057">
    <property type="entry name" value="Homeodomain-like_sf"/>
</dbReference>
<keyword evidence="2" id="KW-0238">DNA-binding</keyword>
<keyword evidence="7" id="KW-1185">Reference proteome</keyword>
<dbReference type="SUPFAM" id="SSF46689">
    <property type="entry name" value="Homeodomain-like"/>
    <property type="match status" value="1"/>
</dbReference>
<evidence type="ECO:0000259" key="5">
    <source>
        <dbReference type="PROSITE" id="PS50090"/>
    </source>
</evidence>
<comment type="caution">
    <text evidence="6">The sequence shown here is derived from an EMBL/GenBank/DDBJ whole genome shotgun (WGS) entry which is preliminary data.</text>
</comment>
<dbReference type="Pfam" id="PF00249">
    <property type="entry name" value="Myb_DNA-binding"/>
    <property type="match status" value="2"/>
</dbReference>
<organism evidence="6 7">
    <name type="scientific">Hexamita inflata</name>
    <dbReference type="NCBI Taxonomy" id="28002"/>
    <lineage>
        <taxon>Eukaryota</taxon>
        <taxon>Metamonada</taxon>
        <taxon>Diplomonadida</taxon>
        <taxon>Hexamitidae</taxon>
        <taxon>Hexamitinae</taxon>
        <taxon>Hexamita</taxon>
    </lineage>
</organism>
<gene>
    <name evidence="6" type="ORF">HINF_LOCUS12418</name>
</gene>
<reference evidence="6 7" key="1">
    <citation type="submission" date="2024-07" db="EMBL/GenBank/DDBJ databases">
        <authorList>
            <person name="Akdeniz Z."/>
        </authorList>
    </citation>
    <scope>NUCLEOTIDE SEQUENCE [LARGE SCALE GENOMIC DNA]</scope>
</reference>
<keyword evidence="3" id="KW-0539">Nucleus</keyword>
<protein>
    <recommendedName>
        <fullName evidence="5">Myb-like domain-containing protein</fullName>
    </recommendedName>
</protein>
<dbReference type="Gene3D" id="1.10.10.60">
    <property type="entry name" value="Homeodomain-like"/>
    <property type="match status" value="2"/>
</dbReference>
<dbReference type="SMART" id="SM00717">
    <property type="entry name" value="SANT"/>
    <property type="match status" value="2"/>
</dbReference>
<evidence type="ECO:0000313" key="7">
    <source>
        <dbReference type="Proteomes" id="UP001642409"/>
    </source>
</evidence>
<accession>A0ABP1HDV7</accession>
<evidence type="ECO:0000256" key="4">
    <source>
        <dbReference type="SAM" id="MobiDB-lite"/>
    </source>
</evidence>
<dbReference type="PANTHER" id="PTHR46380">
    <property type="entry name" value="CYCLIN-D-BINDING MYB-LIKE TRANSCRIPTION FACTOR 1"/>
    <property type="match status" value="1"/>
</dbReference>
<dbReference type="PANTHER" id="PTHR46380:SF2">
    <property type="entry name" value="CYCLIN-D-BINDING MYB-LIKE TRANSCRIPTION FACTOR 1"/>
    <property type="match status" value="1"/>
</dbReference>
<feature type="domain" description="Myb-like" evidence="5">
    <location>
        <begin position="1"/>
        <end position="55"/>
    </location>
</feature>
<sequence length="217" mass="26066">MPRRYDKWSKREIQLLIQLINEKLRRKRPLNFNVIAERIGTKSNRQCYDKYLKLFSDEEKMVERHKWTEDEEKLLIQSLKENPFKWDEIKQQHFPNLVVGQLKNKYNQLQKLGLIPSSDESEVSDQSTLNEELNLNNEQQNDIEQNNQEEKNNQQQSEQTKPKIQKQEENENLIEQNDPKNTEQIAAEIKVKNESQENKEIQPKDLAELLKSRFDYL</sequence>
<dbReference type="PROSITE" id="PS50090">
    <property type="entry name" value="MYB_LIKE"/>
    <property type="match status" value="2"/>
</dbReference>
<name>A0ABP1HDV7_9EUKA</name>
<evidence type="ECO:0000256" key="2">
    <source>
        <dbReference type="ARBA" id="ARBA00023125"/>
    </source>
</evidence>
<dbReference type="Proteomes" id="UP001642409">
    <property type="component" value="Unassembled WGS sequence"/>
</dbReference>
<dbReference type="InterPro" id="IPR051651">
    <property type="entry name" value="DMTF1_DNA-bind_reg"/>
</dbReference>
<feature type="region of interest" description="Disordered" evidence="4">
    <location>
        <begin position="147"/>
        <end position="184"/>
    </location>
</feature>
<feature type="domain" description="Myb-like" evidence="5">
    <location>
        <begin position="59"/>
        <end position="110"/>
    </location>
</feature>
<proteinExistence type="predicted"/>
<evidence type="ECO:0000313" key="6">
    <source>
        <dbReference type="EMBL" id="CAL5992103.1"/>
    </source>
</evidence>
<evidence type="ECO:0000256" key="3">
    <source>
        <dbReference type="ARBA" id="ARBA00023242"/>
    </source>
</evidence>
<dbReference type="EMBL" id="CAXDID020000028">
    <property type="protein sequence ID" value="CAL5992103.1"/>
    <property type="molecule type" value="Genomic_DNA"/>
</dbReference>
<comment type="subcellular location">
    <subcellularLocation>
        <location evidence="1">Nucleus</location>
    </subcellularLocation>
</comment>
<dbReference type="CDD" id="cd00167">
    <property type="entry name" value="SANT"/>
    <property type="match status" value="2"/>
</dbReference>
<evidence type="ECO:0000256" key="1">
    <source>
        <dbReference type="ARBA" id="ARBA00004123"/>
    </source>
</evidence>
<dbReference type="InterPro" id="IPR001005">
    <property type="entry name" value="SANT/Myb"/>
</dbReference>